<keyword evidence="1" id="KW-0472">Membrane</keyword>
<feature type="transmembrane region" description="Helical" evidence="1">
    <location>
        <begin position="20"/>
        <end position="40"/>
    </location>
</feature>
<reference evidence="2 3" key="1">
    <citation type="submission" date="2020-09" db="EMBL/GenBank/DDBJ databases">
        <title>Methylomonas albis sp. nov. and Methylomonas fluvii sp. nov.: Two cold-adapted methanotrophs from the River Elbe and an amended description of Methylovulum psychrotolerans strain Eb1.</title>
        <authorList>
            <person name="Bussmann I.K."/>
            <person name="Klings K.-W."/>
            <person name="Warnstedt J."/>
            <person name="Hoppert M."/>
            <person name="Saborowski A."/>
            <person name="Horn F."/>
            <person name="Liebner S."/>
        </authorList>
    </citation>
    <scope>NUCLEOTIDE SEQUENCE [LARGE SCALE GENOMIC DNA]</scope>
    <source>
        <strain evidence="2 3">EbA</strain>
    </source>
</reference>
<comment type="caution">
    <text evidence="2">The sequence shown here is derived from an EMBL/GenBank/DDBJ whole genome shotgun (WGS) entry which is preliminary data.</text>
</comment>
<dbReference type="Pfam" id="PF09489">
    <property type="entry name" value="CbtB"/>
    <property type="match status" value="1"/>
</dbReference>
<keyword evidence="1" id="KW-1133">Transmembrane helix</keyword>
<evidence type="ECO:0000256" key="1">
    <source>
        <dbReference type="SAM" id="Phobius"/>
    </source>
</evidence>
<evidence type="ECO:0000313" key="3">
    <source>
        <dbReference type="Proteomes" id="UP000652176"/>
    </source>
</evidence>
<keyword evidence="3" id="KW-1185">Reference proteome</keyword>
<dbReference type="InterPro" id="IPR012667">
    <property type="entry name" value="CbtB_put"/>
</dbReference>
<sequence>MFVLSPSQPVTLATPRPVAALSAILLGFTLLLVVGFAPLAEIHNATHDTRHATGFPCH</sequence>
<accession>A0ABR9CZ17</accession>
<gene>
    <name evidence="2" type="ORF">IE877_09450</name>
</gene>
<dbReference type="NCBIfam" id="TIGR02459">
    <property type="entry name" value="CbtB"/>
    <property type="match status" value="1"/>
</dbReference>
<name>A0ABR9CZ17_9GAMM</name>
<dbReference type="Proteomes" id="UP000652176">
    <property type="component" value="Unassembled WGS sequence"/>
</dbReference>
<proteinExistence type="predicted"/>
<organism evidence="2 3">
    <name type="scientific">Methylomonas albis</name>
    <dbReference type="NCBI Taxonomy" id="1854563"/>
    <lineage>
        <taxon>Bacteria</taxon>
        <taxon>Pseudomonadati</taxon>
        <taxon>Pseudomonadota</taxon>
        <taxon>Gammaproteobacteria</taxon>
        <taxon>Methylococcales</taxon>
        <taxon>Methylococcaceae</taxon>
        <taxon>Methylomonas</taxon>
    </lineage>
</organism>
<evidence type="ECO:0000313" key="2">
    <source>
        <dbReference type="EMBL" id="MBD9356113.1"/>
    </source>
</evidence>
<dbReference type="EMBL" id="JACXSS010000001">
    <property type="protein sequence ID" value="MBD9356113.1"/>
    <property type="molecule type" value="Genomic_DNA"/>
</dbReference>
<protein>
    <submittedName>
        <fullName evidence="2">CbtB-domain containing protein</fullName>
    </submittedName>
</protein>
<dbReference type="RefSeq" id="WP_192374499.1">
    <property type="nucleotide sequence ID" value="NZ_CAJHIV010000001.1"/>
</dbReference>
<keyword evidence="1" id="KW-0812">Transmembrane</keyword>